<organism evidence="1 2">
    <name type="scientific">Salix suchowensis</name>
    <dbReference type="NCBI Taxonomy" id="1278906"/>
    <lineage>
        <taxon>Eukaryota</taxon>
        <taxon>Viridiplantae</taxon>
        <taxon>Streptophyta</taxon>
        <taxon>Embryophyta</taxon>
        <taxon>Tracheophyta</taxon>
        <taxon>Spermatophyta</taxon>
        <taxon>Magnoliopsida</taxon>
        <taxon>eudicotyledons</taxon>
        <taxon>Gunneridae</taxon>
        <taxon>Pentapetalae</taxon>
        <taxon>rosids</taxon>
        <taxon>fabids</taxon>
        <taxon>Malpighiales</taxon>
        <taxon>Salicaceae</taxon>
        <taxon>Saliceae</taxon>
        <taxon>Salix</taxon>
    </lineage>
</organism>
<protein>
    <submittedName>
        <fullName evidence="1">Uncharacterized protein</fullName>
    </submittedName>
</protein>
<comment type="caution">
    <text evidence="1">The sequence shown here is derived from an EMBL/GenBank/DDBJ whole genome shotgun (WGS) entry which is preliminary data.</text>
</comment>
<evidence type="ECO:0000313" key="2">
    <source>
        <dbReference type="Proteomes" id="UP001141253"/>
    </source>
</evidence>
<accession>A0ABQ8ZU02</accession>
<reference evidence="1" key="1">
    <citation type="submission" date="2022-10" db="EMBL/GenBank/DDBJ databases">
        <authorList>
            <person name="Hyden B.L."/>
            <person name="Feng K."/>
            <person name="Yates T."/>
            <person name="Jawdy S."/>
            <person name="Smart L.B."/>
            <person name="Muchero W."/>
        </authorList>
    </citation>
    <scope>NUCLEOTIDE SEQUENCE</scope>
    <source>
        <tissue evidence="1">Shoot tip</tissue>
    </source>
</reference>
<evidence type="ECO:0000313" key="1">
    <source>
        <dbReference type="EMBL" id="KAJ6309565.1"/>
    </source>
</evidence>
<reference evidence="1" key="2">
    <citation type="journal article" date="2023" name="Int. J. Mol. Sci.">
        <title>De Novo Assembly and Annotation of 11 Diverse Shrub Willow (Salix) Genomes Reveals Novel Gene Organization in Sex-Linked Regions.</title>
        <authorList>
            <person name="Hyden B."/>
            <person name="Feng K."/>
            <person name="Yates T.B."/>
            <person name="Jawdy S."/>
            <person name="Cereghino C."/>
            <person name="Smart L.B."/>
            <person name="Muchero W."/>
        </authorList>
    </citation>
    <scope>NUCLEOTIDE SEQUENCE</scope>
    <source>
        <tissue evidence="1">Shoot tip</tissue>
    </source>
</reference>
<proteinExistence type="predicted"/>
<dbReference type="Proteomes" id="UP001141253">
    <property type="component" value="Unassembled WGS sequence"/>
</dbReference>
<gene>
    <name evidence="1" type="ORF">OIU77_015134</name>
</gene>
<dbReference type="EMBL" id="JAPFFI010000025">
    <property type="protein sequence ID" value="KAJ6309565.1"/>
    <property type="molecule type" value="Genomic_DNA"/>
</dbReference>
<name>A0ABQ8ZU02_9ROSI</name>
<sequence>MKHTQRPPLTPLSPQTGKPTFLKIKISQKTPPKPPLFFTDLSVLLTVMRKASTLASSVLSRTLTSTLHDGSALSTIKHRFLLASLFSTTSNTGSSHSHRIFNPFFSSLGVAGALVSAAATASLSRRPPA</sequence>
<keyword evidence="2" id="KW-1185">Reference proteome</keyword>